<protein>
    <recommendedName>
        <fullName evidence="3">SNF2 N-terminal domain-containing protein</fullName>
    </recommendedName>
</protein>
<dbReference type="SUPFAM" id="SSF52540">
    <property type="entry name" value="P-loop containing nucleoside triphosphate hydrolases"/>
    <property type="match status" value="1"/>
</dbReference>
<organism evidence="1 2">
    <name type="scientific">Aspergillus novofumigatus (strain IBT 16806)</name>
    <dbReference type="NCBI Taxonomy" id="1392255"/>
    <lineage>
        <taxon>Eukaryota</taxon>
        <taxon>Fungi</taxon>
        <taxon>Dikarya</taxon>
        <taxon>Ascomycota</taxon>
        <taxon>Pezizomycotina</taxon>
        <taxon>Eurotiomycetes</taxon>
        <taxon>Eurotiomycetidae</taxon>
        <taxon>Eurotiales</taxon>
        <taxon>Aspergillaceae</taxon>
        <taxon>Aspergillus</taxon>
        <taxon>Aspergillus subgen. Fumigati</taxon>
    </lineage>
</organism>
<dbReference type="RefSeq" id="XP_024683232.1">
    <property type="nucleotide sequence ID" value="XM_024830781.1"/>
</dbReference>
<accession>A0A2I1CAI5</accession>
<reference evidence="2" key="1">
    <citation type="journal article" date="2018" name="Proc. Natl. Acad. Sci. U.S.A.">
        <title>Linking secondary metabolites to gene clusters through genome sequencing of six diverse Aspergillus species.</title>
        <authorList>
            <person name="Kaerboelling I."/>
            <person name="Vesth T.C."/>
            <person name="Frisvad J.C."/>
            <person name="Nybo J.L."/>
            <person name="Theobald S."/>
            <person name="Kuo A."/>
            <person name="Bowyer P."/>
            <person name="Matsuda Y."/>
            <person name="Mondo S."/>
            <person name="Lyhne E.K."/>
            <person name="Kogle M.E."/>
            <person name="Clum A."/>
            <person name="Lipzen A."/>
            <person name="Salamov A."/>
            <person name="Ngan C.Y."/>
            <person name="Daum C."/>
            <person name="Chiniquy J."/>
            <person name="Barry K."/>
            <person name="LaButti K."/>
            <person name="Haridas S."/>
            <person name="Simmons B.A."/>
            <person name="Magnuson J.K."/>
            <person name="Mortensen U.H."/>
            <person name="Larsen T.O."/>
            <person name="Grigoriev I.V."/>
            <person name="Baker S.E."/>
            <person name="Andersen M.R."/>
        </authorList>
    </citation>
    <scope>NUCLEOTIDE SEQUENCE [LARGE SCALE GENOMIC DNA]</scope>
    <source>
        <strain evidence="2">IBT 16806</strain>
    </source>
</reference>
<dbReference type="InterPro" id="IPR038718">
    <property type="entry name" value="SNF2-like_sf"/>
</dbReference>
<proteinExistence type="predicted"/>
<sequence>MAKRNHDVGIAKGRGKQRITPASIALIIFQNRVRAQALILIKPEDHEAGGPYPTSPVRLNRWVPGKIAICSSGSTGVCPRSNLLDTLVLIRRDDNWTPALRIIYEGWTCSIGQWIGEIITMTDRVKPWVYYGDYRASAGHNAHIINGKLTLLIRHGPSAAKQWCEKRKLTYDPSRSPHGWDGCLSQLFSMAVFDEAHLLPNKDSRISITAKWMNASFSLLLTATSCFDGVVIFASRIKEAERLETVFAETQHSAPVIDCQETSMERHSHIQEFKTPATRSWVRLSPKPLWASFGNSPS</sequence>
<keyword evidence="2" id="KW-1185">Reference proteome</keyword>
<dbReference type="Gene3D" id="3.40.50.10810">
    <property type="entry name" value="Tandem AAA-ATPase domain"/>
    <property type="match status" value="1"/>
</dbReference>
<dbReference type="EMBL" id="MSZS01000004">
    <property type="protein sequence ID" value="PKX94637.1"/>
    <property type="molecule type" value="Genomic_DNA"/>
</dbReference>
<gene>
    <name evidence="1" type="ORF">P174DRAFT_486997</name>
</gene>
<dbReference type="Proteomes" id="UP000234474">
    <property type="component" value="Unassembled WGS sequence"/>
</dbReference>
<dbReference type="GeneID" id="36538115"/>
<evidence type="ECO:0000313" key="2">
    <source>
        <dbReference type="Proteomes" id="UP000234474"/>
    </source>
</evidence>
<comment type="caution">
    <text evidence="1">The sequence shown here is derived from an EMBL/GenBank/DDBJ whole genome shotgun (WGS) entry which is preliminary data.</text>
</comment>
<dbReference type="STRING" id="1392255.A0A2I1CAI5"/>
<dbReference type="OrthoDB" id="4459045at2759"/>
<dbReference type="AlphaFoldDB" id="A0A2I1CAI5"/>
<evidence type="ECO:0000313" key="1">
    <source>
        <dbReference type="EMBL" id="PKX94637.1"/>
    </source>
</evidence>
<dbReference type="InterPro" id="IPR027417">
    <property type="entry name" value="P-loop_NTPase"/>
</dbReference>
<name>A0A2I1CAI5_ASPN1</name>
<dbReference type="VEuPathDB" id="FungiDB:P174DRAFT_486997"/>
<evidence type="ECO:0008006" key="3">
    <source>
        <dbReference type="Google" id="ProtNLM"/>
    </source>
</evidence>